<gene>
    <name evidence="2" type="ORF">MPNT_120003</name>
</gene>
<evidence type="ECO:0000313" key="2">
    <source>
        <dbReference type="EMBL" id="CAF0692393.1"/>
    </source>
</evidence>
<dbReference type="EMBL" id="CAJNOB010000004">
    <property type="protein sequence ID" value="CAF0692393.1"/>
    <property type="molecule type" value="Genomic_DNA"/>
</dbReference>
<evidence type="ECO:0000313" key="3">
    <source>
        <dbReference type="Proteomes" id="UP000663859"/>
    </source>
</evidence>
<organism evidence="2 3">
    <name type="scientific">Candidatus Methylacidithermus pantelleriae</name>
    <dbReference type="NCBI Taxonomy" id="2744239"/>
    <lineage>
        <taxon>Bacteria</taxon>
        <taxon>Pseudomonadati</taxon>
        <taxon>Verrucomicrobiota</taxon>
        <taxon>Methylacidiphilae</taxon>
        <taxon>Methylacidiphilales</taxon>
        <taxon>Methylacidiphilaceae</taxon>
        <taxon>Candidatus Methylacidithermus</taxon>
    </lineage>
</organism>
<name>A0A8J2BR25_9BACT</name>
<feature type="compositionally biased region" description="Basic residues" evidence="1">
    <location>
        <begin position="7"/>
        <end position="19"/>
    </location>
</feature>
<accession>A0A8J2BR25</accession>
<reference evidence="2" key="1">
    <citation type="submission" date="2021-02" db="EMBL/GenBank/DDBJ databases">
        <authorList>
            <person name="Cremers G."/>
            <person name="Picone N."/>
        </authorList>
    </citation>
    <scope>NUCLEOTIDE SEQUENCE</scope>
    <source>
        <strain evidence="2">PQ17</strain>
    </source>
</reference>
<evidence type="ECO:0000256" key="1">
    <source>
        <dbReference type="SAM" id="MobiDB-lite"/>
    </source>
</evidence>
<comment type="caution">
    <text evidence="2">The sequence shown here is derived from an EMBL/GenBank/DDBJ whole genome shotgun (WGS) entry which is preliminary data.</text>
</comment>
<proteinExistence type="predicted"/>
<dbReference type="Proteomes" id="UP000663859">
    <property type="component" value="Unassembled WGS sequence"/>
</dbReference>
<dbReference type="AlphaFoldDB" id="A0A8J2BR25"/>
<feature type="region of interest" description="Disordered" evidence="1">
    <location>
        <begin position="1"/>
        <end position="35"/>
    </location>
</feature>
<keyword evidence="3" id="KW-1185">Reference proteome</keyword>
<sequence length="73" mass="8524">MDGQKRNWTRFGRRSKAKTRSVFPRTPNPLGKYHPKRQMVAPELSRRPWANDGKLQGLTNVKPVVVSYLFFSH</sequence>
<protein>
    <submittedName>
        <fullName evidence="2">Uncharacterized protein</fullName>
    </submittedName>
</protein>